<organism evidence="3 4">
    <name type="scientific">Roseateles koreensis</name>
    <dbReference type="NCBI Taxonomy" id="2987526"/>
    <lineage>
        <taxon>Bacteria</taxon>
        <taxon>Pseudomonadati</taxon>
        <taxon>Pseudomonadota</taxon>
        <taxon>Betaproteobacteria</taxon>
        <taxon>Burkholderiales</taxon>
        <taxon>Sphaerotilaceae</taxon>
        <taxon>Roseateles</taxon>
    </lineage>
</organism>
<keyword evidence="2" id="KW-0812">Transmembrane</keyword>
<keyword evidence="2" id="KW-0472">Membrane</keyword>
<feature type="transmembrane region" description="Helical" evidence="2">
    <location>
        <begin position="21"/>
        <end position="41"/>
    </location>
</feature>
<gene>
    <name evidence="3" type="ORF">PRZ01_12240</name>
</gene>
<dbReference type="Proteomes" id="UP001219862">
    <property type="component" value="Unassembled WGS sequence"/>
</dbReference>
<protein>
    <recommendedName>
        <fullName evidence="5">Chemotaxis protein</fullName>
    </recommendedName>
</protein>
<keyword evidence="4" id="KW-1185">Reference proteome</keyword>
<accession>A0ABT5KVZ8</accession>
<feature type="region of interest" description="Disordered" evidence="1">
    <location>
        <begin position="71"/>
        <end position="91"/>
    </location>
</feature>
<dbReference type="EMBL" id="JAQQXS010000010">
    <property type="protein sequence ID" value="MDC8785962.1"/>
    <property type="molecule type" value="Genomic_DNA"/>
</dbReference>
<feature type="compositionally biased region" description="Basic and acidic residues" evidence="1">
    <location>
        <begin position="225"/>
        <end position="234"/>
    </location>
</feature>
<comment type="caution">
    <text evidence="3">The sequence shown here is derived from an EMBL/GenBank/DDBJ whole genome shotgun (WGS) entry which is preliminary data.</text>
</comment>
<sequence>MRERRDNREIQAPRRRRMLAVADWRLLTTGFMVAALLLMLWRGEWVGMCSLGAIVWLMKRTAVRAPSPPAIYSANKPVNAGDSTPSPNAETCRSSIDGSLLMLEKIAPVWLNQFDAMNQVLQFGSHELLSSVSSLDEGVTQIKHRLVAPATEADNETLTELANQLEPHCMQAMHALQFGDRLSQMLLVLKSDVQRYLQQAPAMTHCGPADAEQWLDELSARYTTEEQRQAHAGELKAPNPETVDFF</sequence>
<reference evidence="3 4" key="1">
    <citation type="submission" date="2022-10" db="EMBL/GenBank/DDBJ databases">
        <title>paucibacter sp. hw8 Genome sequencing.</title>
        <authorList>
            <person name="Park S."/>
        </authorList>
    </citation>
    <scope>NUCLEOTIDE SEQUENCE [LARGE SCALE GENOMIC DNA]</scope>
    <source>
        <strain evidence="4">hw8</strain>
    </source>
</reference>
<evidence type="ECO:0000256" key="1">
    <source>
        <dbReference type="SAM" id="MobiDB-lite"/>
    </source>
</evidence>
<proteinExistence type="predicted"/>
<dbReference type="RefSeq" id="WP_273597077.1">
    <property type="nucleotide sequence ID" value="NZ_JAQQXS010000010.1"/>
</dbReference>
<name>A0ABT5KVZ8_9BURK</name>
<evidence type="ECO:0008006" key="5">
    <source>
        <dbReference type="Google" id="ProtNLM"/>
    </source>
</evidence>
<evidence type="ECO:0000313" key="3">
    <source>
        <dbReference type="EMBL" id="MDC8785962.1"/>
    </source>
</evidence>
<evidence type="ECO:0000256" key="2">
    <source>
        <dbReference type="SAM" id="Phobius"/>
    </source>
</evidence>
<keyword evidence="2" id="KW-1133">Transmembrane helix</keyword>
<feature type="compositionally biased region" description="Polar residues" evidence="1">
    <location>
        <begin position="81"/>
        <end position="91"/>
    </location>
</feature>
<evidence type="ECO:0000313" key="4">
    <source>
        <dbReference type="Proteomes" id="UP001219862"/>
    </source>
</evidence>
<feature type="region of interest" description="Disordered" evidence="1">
    <location>
        <begin position="225"/>
        <end position="246"/>
    </location>
</feature>